<feature type="compositionally biased region" description="Basic residues" evidence="1">
    <location>
        <begin position="79"/>
        <end position="93"/>
    </location>
</feature>
<accession>A0A060T966</accession>
<reference evidence="2" key="1">
    <citation type="submission" date="2014-02" db="EMBL/GenBank/DDBJ databases">
        <authorList>
            <person name="Genoscope - CEA"/>
        </authorList>
    </citation>
    <scope>NUCLEOTIDE SEQUENCE</scope>
    <source>
        <strain evidence="2">LS3</strain>
    </source>
</reference>
<name>A0A060T966_BLAAD</name>
<reference evidence="2" key="2">
    <citation type="submission" date="2014-06" db="EMBL/GenBank/DDBJ databases">
        <title>The complete genome of Blastobotrys (Arxula) adeninivorans LS3 - a yeast of biotechnological interest.</title>
        <authorList>
            <person name="Kunze G."/>
            <person name="Gaillardin C."/>
            <person name="Czernicka M."/>
            <person name="Durrens P."/>
            <person name="Martin T."/>
            <person name="Boer E."/>
            <person name="Gabaldon T."/>
            <person name="Cruz J."/>
            <person name="Talla E."/>
            <person name="Marck C."/>
            <person name="Goffeau A."/>
            <person name="Barbe V."/>
            <person name="Baret P."/>
            <person name="Baronian K."/>
            <person name="Beier S."/>
            <person name="Bleykasten C."/>
            <person name="Bode R."/>
            <person name="Casaregola S."/>
            <person name="Despons L."/>
            <person name="Fairhead C."/>
            <person name="Giersberg M."/>
            <person name="Gierski P."/>
            <person name="Hahnel U."/>
            <person name="Hartmann A."/>
            <person name="Jankowska D."/>
            <person name="Jubin C."/>
            <person name="Jung P."/>
            <person name="Lafontaine I."/>
            <person name="Leh-Louis V."/>
            <person name="Lemaire M."/>
            <person name="Marcet-Houben M."/>
            <person name="Mascher M."/>
            <person name="Morel G."/>
            <person name="Richard G.-F."/>
            <person name="Riechen J."/>
            <person name="Sacerdot C."/>
            <person name="Sarkar A."/>
            <person name="Savel G."/>
            <person name="Schacherer J."/>
            <person name="Sherman D."/>
            <person name="Straub M.-L."/>
            <person name="Stein N."/>
            <person name="Thierry A."/>
            <person name="Trautwein-Schult A."/>
            <person name="Westhof E."/>
            <person name="Worch S."/>
            <person name="Dujon B."/>
            <person name="Souciet J.-L."/>
            <person name="Wincker P."/>
            <person name="Scholz U."/>
            <person name="Neuveglise N."/>
        </authorList>
    </citation>
    <scope>NUCLEOTIDE SEQUENCE</scope>
    <source>
        <strain evidence="2">LS3</strain>
    </source>
</reference>
<feature type="region of interest" description="Disordered" evidence="1">
    <location>
        <begin position="22"/>
        <end position="116"/>
    </location>
</feature>
<sequence>MVLPILIGIAICVAVEEYKKRKRAKAQRRHQEIVDAYENGIVDTPDNPDTPPPPYSKNGPTTLPKPLKPQQSTNSSKNKLSKLHMFSRKRRRESVHASGTVVDPVNSADYPPAYTY</sequence>
<protein>
    <submittedName>
        <fullName evidence="2">ARAD1C35618p</fullName>
    </submittedName>
</protein>
<organism evidence="2">
    <name type="scientific">Blastobotrys adeninivorans</name>
    <name type="common">Yeast</name>
    <name type="synonym">Arxula adeninivorans</name>
    <dbReference type="NCBI Taxonomy" id="409370"/>
    <lineage>
        <taxon>Eukaryota</taxon>
        <taxon>Fungi</taxon>
        <taxon>Dikarya</taxon>
        <taxon>Ascomycota</taxon>
        <taxon>Saccharomycotina</taxon>
        <taxon>Dipodascomycetes</taxon>
        <taxon>Dipodascales</taxon>
        <taxon>Trichomonascaceae</taxon>
        <taxon>Blastobotrys</taxon>
    </lineage>
</organism>
<proteinExistence type="predicted"/>
<evidence type="ECO:0000256" key="1">
    <source>
        <dbReference type="SAM" id="MobiDB-lite"/>
    </source>
</evidence>
<gene>
    <name evidence="2" type="ORF">GNLVRS02_ARAD1C35618g</name>
</gene>
<dbReference type="AlphaFoldDB" id="A0A060T966"/>
<dbReference type="EMBL" id="HG937693">
    <property type="protein sequence ID" value="CDP35442.1"/>
    <property type="molecule type" value="Genomic_DNA"/>
</dbReference>
<evidence type="ECO:0000313" key="2">
    <source>
        <dbReference type="EMBL" id="CDP35442.1"/>
    </source>
</evidence>